<dbReference type="Proteomes" id="UP000291469">
    <property type="component" value="Chromosome"/>
</dbReference>
<evidence type="ECO:0000256" key="1">
    <source>
        <dbReference type="SAM" id="SignalP"/>
    </source>
</evidence>
<evidence type="ECO:0008006" key="4">
    <source>
        <dbReference type="Google" id="ProtNLM"/>
    </source>
</evidence>
<reference evidence="2 3" key="1">
    <citation type="submission" date="2019-01" db="EMBL/GenBank/DDBJ databases">
        <title>Egibacter rhizosphaerae EGI 80759T.</title>
        <authorList>
            <person name="Chen D.-D."/>
            <person name="Tian Y."/>
            <person name="Jiao J.-Y."/>
            <person name="Zhang X.-T."/>
            <person name="Zhang Y.-G."/>
            <person name="Zhang Y."/>
            <person name="Xiao M."/>
            <person name="Shu W.-S."/>
            <person name="Li W.-J."/>
        </authorList>
    </citation>
    <scope>NUCLEOTIDE SEQUENCE [LARGE SCALE GENOMIC DNA]</scope>
    <source>
        <strain evidence="2 3">EGI 80759</strain>
    </source>
</reference>
<dbReference type="EMBL" id="CP036402">
    <property type="protein sequence ID" value="QBI18123.1"/>
    <property type="molecule type" value="Genomic_DNA"/>
</dbReference>
<evidence type="ECO:0000313" key="3">
    <source>
        <dbReference type="Proteomes" id="UP000291469"/>
    </source>
</evidence>
<proteinExistence type="predicted"/>
<gene>
    <name evidence="2" type="ORF">ER308_00075</name>
</gene>
<name>A0A411YA78_9ACTN</name>
<dbReference type="KEGG" id="erz:ER308_00075"/>
<keyword evidence="1" id="KW-0732">Signal</keyword>
<dbReference type="OrthoDB" id="274512at2"/>
<dbReference type="RefSeq" id="WP_131153121.1">
    <property type="nucleotide sequence ID" value="NZ_CP036402.1"/>
</dbReference>
<organism evidence="2 3">
    <name type="scientific">Egibacter rhizosphaerae</name>
    <dbReference type="NCBI Taxonomy" id="1670831"/>
    <lineage>
        <taxon>Bacteria</taxon>
        <taxon>Bacillati</taxon>
        <taxon>Actinomycetota</taxon>
        <taxon>Nitriliruptoria</taxon>
        <taxon>Egibacterales</taxon>
        <taxon>Egibacteraceae</taxon>
        <taxon>Egibacter</taxon>
    </lineage>
</organism>
<evidence type="ECO:0000313" key="2">
    <source>
        <dbReference type="EMBL" id="QBI18123.1"/>
    </source>
</evidence>
<protein>
    <recommendedName>
        <fullName evidence="4">DUF4157 domain-containing protein</fullName>
    </recommendedName>
</protein>
<keyword evidence="3" id="KW-1185">Reference proteome</keyword>
<accession>A0A411YA78</accession>
<feature type="signal peptide" evidence="1">
    <location>
        <begin position="1"/>
        <end position="19"/>
    </location>
</feature>
<feature type="chain" id="PRO_5039143199" description="DUF4157 domain-containing protein" evidence="1">
    <location>
        <begin position="20"/>
        <end position="186"/>
    </location>
</feature>
<sequence length="186" mass="19874">MSAARAPRAALALALAAAAVVTTVGRRGRRDAPSLLPLEHEPDMLARLARWDPSPPLTRSSRFAARAWAAPLTVAGLLAGASTRGRWRPHGDLVVVESARGALGQILAHRGFSAMTLGHVVVAVRPPEPRLLAHERVHVRQAERLGPLFGPAYLLLLLVYGYRAHPLERAAERSAWAQVPGPASGD</sequence>
<dbReference type="AlphaFoldDB" id="A0A411YA78"/>